<feature type="transmembrane region" description="Helical" evidence="1">
    <location>
        <begin position="120"/>
        <end position="140"/>
    </location>
</feature>
<keyword evidence="1" id="KW-1133">Transmembrane helix</keyword>
<dbReference type="PROSITE" id="PS51257">
    <property type="entry name" value="PROKAR_LIPOPROTEIN"/>
    <property type="match status" value="1"/>
</dbReference>
<keyword evidence="3" id="KW-1185">Reference proteome</keyword>
<accession>A0A6C7E8S8</accession>
<gene>
    <name evidence="2" type="ORF">YM304_01320</name>
</gene>
<evidence type="ECO:0000313" key="3">
    <source>
        <dbReference type="Proteomes" id="UP000011863"/>
    </source>
</evidence>
<dbReference type="EMBL" id="AP012057">
    <property type="protein sequence ID" value="BAN00446.1"/>
    <property type="molecule type" value="Genomic_DNA"/>
</dbReference>
<keyword evidence="1" id="KW-0472">Membrane</keyword>
<keyword evidence="1" id="KW-0812">Transmembrane</keyword>
<feature type="transmembrane region" description="Helical" evidence="1">
    <location>
        <begin position="272"/>
        <end position="292"/>
    </location>
</feature>
<dbReference type="PANTHER" id="PTHR35007:SF1">
    <property type="entry name" value="PILUS ASSEMBLY PROTEIN"/>
    <property type="match status" value="1"/>
</dbReference>
<evidence type="ECO:0000256" key="1">
    <source>
        <dbReference type="SAM" id="Phobius"/>
    </source>
</evidence>
<evidence type="ECO:0000313" key="2">
    <source>
        <dbReference type="EMBL" id="BAN00446.1"/>
    </source>
</evidence>
<organism evidence="2 3">
    <name type="scientific">Ilumatobacter coccineus (strain NBRC 103263 / KCTC 29153 / YM16-304)</name>
    <dbReference type="NCBI Taxonomy" id="1313172"/>
    <lineage>
        <taxon>Bacteria</taxon>
        <taxon>Bacillati</taxon>
        <taxon>Actinomycetota</taxon>
        <taxon>Acidimicrobiia</taxon>
        <taxon>Acidimicrobiales</taxon>
        <taxon>Ilumatobacteraceae</taxon>
        <taxon>Ilumatobacter</taxon>
    </lineage>
</organism>
<protein>
    <recommendedName>
        <fullName evidence="4">Type II secretion system protein GspF domain-containing protein</fullName>
    </recommendedName>
</protein>
<dbReference type="Proteomes" id="UP000011863">
    <property type="component" value="Chromosome"/>
</dbReference>
<sequence length="295" mass="31055">MRTTGFVLVFSLLAVTSCWMIVSGWRQPRPSLADAVERLRRRPPTTGHRVGDEPRGVDRIGAYVADTPFVQRRLASLTTLRLVGRTVHTHVGYLVVAALLGLVAPSFAVALLVITADASLGLVVPAGLSLLGAVLAPLAVHSAAVSQADAVRVDLRHQLSAYLDMVTMLLAGNSGHEGALEQAAAAGDGLLFRELRRRMREVATTGNSLVGALALVADDFELVELEQVASATALSAAEGAPVARTLAAKCSTLRSTLSADQEAKARVRNDKVTPPLVGMALLFMALIIYPALTIG</sequence>
<proteinExistence type="predicted"/>
<dbReference type="PANTHER" id="PTHR35007">
    <property type="entry name" value="INTEGRAL MEMBRANE PROTEIN-RELATED"/>
    <property type="match status" value="1"/>
</dbReference>
<evidence type="ECO:0008006" key="4">
    <source>
        <dbReference type="Google" id="ProtNLM"/>
    </source>
</evidence>
<dbReference type="RefSeq" id="WP_015439694.1">
    <property type="nucleotide sequence ID" value="NC_020520.1"/>
</dbReference>
<reference evidence="2 3" key="1">
    <citation type="journal article" date="2013" name="Int. J. Syst. Evol. Microbiol.">
        <title>Ilumatobacter nonamiense sp. nov. and Ilumatobacter coccineum sp. nov., isolated from seashore sand.</title>
        <authorList>
            <person name="Matsumoto A."/>
            <person name="Kasai H."/>
            <person name="Matsuo Y."/>
            <person name="Shizuri Y."/>
            <person name="Ichikawa N."/>
            <person name="Fujita N."/>
            <person name="Omura S."/>
            <person name="Takahashi Y."/>
        </authorList>
    </citation>
    <scope>NUCLEOTIDE SEQUENCE [LARGE SCALE GENOMIC DNA]</scope>
    <source>
        <strain evidence="3">NBRC 103263 / KCTC 29153 / YM16-304</strain>
    </source>
</reference>
<dbReference type="AlphaFoldDB" id="A0A6C7E8S8"/>
<name>A0A6C7E8S8_ILUCY</name>
<dbReference type="KEGG" id="aym:YM304_01320"/>
<dbReference type="OrthoDB" id="5243064at2"/>
<feature type="transmembrane region" description="Helical" evidence="1">
    <location>
        <begin position="91"/>
        <end position="114"/>
    </location>
</feature>
<feature type="transmembrane region" description="Helical" evidence="1">
    <location>
        <begin position="6"/>
        <end position="25"/>
    </location>
</feature>